<evidence type="ECO:0008006" key="3">
    <source>
        <dbReference type="Google" id="ProtNLM"/>
    </source>
</evidence>
<dbReference type="InterPro" id="IPR006311">
    <property type="entry name" value="TAT_signal"/>
</dbReference>
<accession>A0A5M8NU83</accession>
<evidence type="ECO:0000313" key="2">
    <source>
        <dbReference type="Proteomes" id="UP000324575"/>
    </source>
</evidence>
<reference evidence="1 2" key="1">
    <citation type="submission" date="2019-03" db="EMBL/GenBank/DDBJ databases">
        <title>Single cell metagenomics reveals metabolic interactions within the superorganism composed of flagellate Streblomastix strix and complex community of Bacteroidetes bacteria on its surface.</title>
        <authorList>
            <person name="Treitli S.C."/>
            <person name="Kolisko M."/>
            <person name="Husnik F."/>
            <person name="Keeling P."/>
            <person name="Hampl V."/>
        </authorList>
    </citation>
    <scope>NUCLEOTIDE SEQUENCE [LARGE SCALE GENOMIC DNA]</scope>
    <source>
        <strain evidence="1">St1</strain>
    </source>
</reference>
<dbReference type="Proteomes" id="UP000324575">
    <property type="component" value="Unassembled WGS sequence"/>
</dbReference>
<name>A0A5M8NU83_9BACT</name>
<gene>
    <name evidence="1" type="ORF">EZS26_003445</name>
</gene>
<dbReference type="PROSITE" id="PS51318">
    <property type="entry name" value="TAT"/>
    <property type="match status" value="1"/>
</dbReference>
<dbReference type="AlphaFoldDB" id="A0A5M8NU83"/>
<dbReference type="InterPro" id="IPR019546">
    <property type="entry name" value="TAT_signal_bac_arc"/>
</dbReference>
<proteinExistence type="predicted"/>
<sequence>MVNESANFSRRDFMKAGAALSATMLVPPVLSNCSGGAVKISGEQNSFGQALLANAAHSEQAALQWKCPRLAWE</sequence>
<comment type="caution">
    <text evidence="1">The sequence shown here is derived from an EMBL/GenBank/DDBJ whole genome shotgun (WGS) entry which is preliminary data.</text>
</comment>
<dbReference type="NCBIfam" id="TIGR01409">
    <property type="entry name" value="TAT_signal_seq"/>
    <property type="match status" value="1"/>
</dbReference>
<evidence type="ECO:0000313" key="1">
    <source>
        <dbReference type="EMBL" id="KAA6300412.1"/>
    </source>
</evidence>
<organism evidence="1 2">
    <name type="scientific">Candidatus Ordinivivax streblomastigis</name>
    <dbReference type="NCBI Taxonomy" id="2540710"/>
    <lineage>
        <taxon>Bacteria</taxon>
        <taxon>Pseudomonadati</taxon>
        <taxon>Bacteroidota</taxon>
        <taxon>Bacteroidia</taxon>
        <taxon>Bacteroidales</taxon>
        <taxon>Candidatus Ordinivivax</taxon>
    </lineage>
</organism>
<dbReference type="Pfam" id="PF10518">
    <property type="entry name" value="TAT_signal"/>
    <property type="match status" value="1"/>
</dbReference>
<protein>
    <recommendedName>
        <fullName evidence="3">Twin-arginine translocation signal domain-containing protein</fullName>
    </recommendedName>
</protein>
<dbReference type="EMBL" id="SNRX01000085">
    <property type="protein sequence ID" value="KAA6300412.1"/>
    <property type="molecule type" value="Genomic_DNA"/>
</dbReference>